<protein>
    <recommendedName>
        <fullName evidence="3">Nucleotidyltransferase family protein</fullName>
    </recommendedName>
</protein>
<evidence type="ECO:0000313" key="2">
    <source>
        <dbReference type="Proteomes" id="UP000622017"/>
    </source>
</evidence>
<keyword evidence="2" id="KW-1185">Reference proteome</keyword>
<organism evidence="1 2">
    <name type="scientific">Hymenobacter citatus</name>
    <dbReference type="NCBI Taxonomy" id="2763506"/>
    <lineage>
        <taxon>Bacteria</taxon>
        <taxon>Pseudomonadati</taxon>
        <taxon>Bacteroidota</taxon>
        <taxon>Cytophagia</taxon>
        <taxon>Cytophagales</taxon>
        <taxon>Hymenobacteraceae</taxon>
        <taxon>Hymenobacter</taxon>
    </lineage>
</organism>
<dbReference type="EMBL" id="JACSCY010000004">
    <property type="protein sequence ID" value="MBC6610601.1"/>
    <property type="molecule type" value="Genomic_DNA"/>
</dbReference>
<evidence type="ECO:0000313" key="1">
    <source>
        <dbReference type="EMBL" id="MBC6610601.1"/>
    </source>
</evidence>
<evidence type="ECO:0008006" key="3">
    <source>
        <dbReference type="Google" id="ProtNLM"/>
    </source>
</evidence>
<sequence>MPESRPTDDVDCVIDLASYPEFTEVEERLRQRGFQHDQSSGIQIRCLWKGAAETYTVDIMPADGGVVLGSTVNQWYKSGIATSQHHALPLGGPEIMLLDAPHFIATKLEAMKGRATDLRWSQDWEDIIYVVETRGELLDEIQQAPENLRQFIASYFAVLIAHAEMNEWLEAIRDPASSLSVLWKRCQALAALQ</sequence>
<dbReference type="Proteomes" id="UP000622017">
    <property type="component" value="Unassembled WGS sequence"/>
</dbReference>
<name>A0ABR7MHS0_9BACT</name>
<reference evidence="1 2" key="1">
    <citation type="submission" date="2020-08" db="EMBL/GenBank/DDBJ databases">
        <title>Hymenobacter sp.</title>
        <authorList>
            <person name="Kim M.K."/>
        </authorList>
    </citation>
    <scope>NUCLEOTIDE SEQUENCE [LARGE SCALE GENOMIC DNA]</scope>
    <source>
        <strain evidence="1 2">BT507</strain>
    </source>
</reference>
<accession>A0ABR7MHS0</accession>
<gene>
    <name evidence="1" type="ORF">H8B15_06690</name>
</gene>
<comment type="caution">
    <text evidence="1">The sequence shown here is derived from an EMBL/GenBank/DDBJ whole genome shotgun (WGS) entry which is preliminary data.</text>
</comment>
<proteinExistence type="predicted"/>
<dbReference type="RefSeq" id="WP_187318902.1">
    <property type="nucleotide sequence ID" value="NZ_JACSCY010000004.1"/>
</dbReference>